<feature type="domain" description="Protein kinase" evidence="5">
    <location>
        <begin position="273"/>
        <end position="666"/>
    </location>
</feature>
<dbReference type="GO" id="GO:0005737">
    <property type="term" value="C:cytoplasm"/>
    <property type="evidence" value="ECO:0007669"/>
    <property type="project" value="TreeGrafter"/>
</dbReference>
<evidence type="ECO:0000256" key="3">
    <source>
        <dbReference type="PROSITE-ProRule" id="PRU10141"/>
    </source>
</evidence>
<dbReference type="AlphaFoldDB" id="A3LPL0"/>
<dbReference type="GO" id="GO:0005634">
    <property type="term" value="C:nucleus"/>
    <property type="evidence" value="ECO:0007669"/>
    <property type="project" value="TreeGrafter"/>
</dbReference>
<dbReference type="PROSITE" id="PS00107">
    <property type="entry name" value="PROTEIN_KINASE_ATP"/>
    <property type="match status" value="1"/>
</dbReference>
<feature type="compositionally biased region" description="Low complexity" evidence="4">
    <location>
        <begin position="16"/>
        <end position="47"/>
    </location>
</feature>
<dbReference type="Pfam" id="PF00069">
    <property type="entry name" value="Pkinase"/>
    <property type="match status" value="1"/>
</dbReference>
<dbReference type="InterPro" id="IPR008271">
    <property type="entry name" value="Ser/Thr_kinase_AS"/>
</dbReference>
<dbReference type="SMART" id="SM00220">
    <property type="entry name" value="S_TKc"/>
    <property type="match status" value="1"/>
</dbReference>
<dbReference type="InterPro" id="IPR000719">
    <property type="entry name" value="Prot_kinase_dom"/>
</dbReference>
<evidence type="ECO:0000313" key="7">
    <source>
        <dbReference type="Proteomes" id="UP000002258"/>
    </source>
</evidence>
<evidence type="ECO:0000256" key="4">
    <source>
        <dbReference type="SAM" id="MobiDB-lite"/>
    </source>
</evidence>
<keyword evidence="6" id="KW-0808">Transferase</keyword>
<feature type="compositionally biased region" description="Acidic residues" evidence="4">
    <location>
        <begin position="135"/>
        <end position="157"/>
    </location>
</feature>
<dbReference type="PROSITE" id="PS00108">
    <property type="entry name" value="PROTEIN_KINASE_ST"/>
    <property type="match status" value="1"/>
</dbReference>
<dbReference type="GO" id="GO:0030447">
    <property type="term" value="P:filamentous growth"/>
    <property type="evidence" value="ECO:0007669"/>
    <property type="project" value="UniProtKB-ARBA"/>
</dbReference>
<dbReference type="InParanoid" id="A3LPL0"/>
<dbReference type="RefSeq" id="XP_001383088.2">
    <property type="nucleotide sequence ID" value="XM_001383051.1"/>
</dbReference>
<dbReference type="EMBL" id="CP000496">
    <property type="protein sequence ID" value="ABN65059.2"/>
    <property type="molecule type" value="Genomic_DNA"/>
</dbReference>
<keyword evidence="7" id="KW-1185">Reference proteome</keyword>
<protein>
    <submittedName>
        <fullName evidence="6">Protein kinase homolog, mutant is salt and pH sensitive</fullName>
    </submittedName>
</protein>
<dbReference type="Gene3D" id="1.10.510.10">
    <property type="entry name" value="Transferase(Phosphotransferase) domain 1"/>
    <property type="match status" value="1"/>
</dbReference>
<keyword evidence="6" id="KW-0418">Kinase</keyword>
<dbReference type="KEGG" id="pic:PICST_29983"/>
<evidence type="ECO:0000256" key="1">
    <source>
        <dbReference type="ARBA" id="ARBA00022741"/>
    </source>
</evidence>
<accession>A3LPL0</accession>
<reference evidence="6 7" key="1">
    <citation type="journal article" date="2007" name="Nat. Biotechnol.">
        <title>Genome sequence of the lignocellulose-bioconverting and xylose-fermenting yeast Pichia stipitis.</title>
        <authorList>
            <person name="Jeffries T.W."/>
            <person name="Grigoriev I.V."/>
            <person name="Grimwood J."/>
            <person name="Laplaza J.M."/>
            <person name="Aerts A."/>
            <person name="Salamov A."/>
            <person name="Schmutz J."/>
            <person name="Lindquist E."/>
            <person name="Dehal P."/>
            <person name="Shapiro H."/>
            <person name="Jin Y.S."/>
            <person name="Passoth V."/>
            <person name="Richardson P.M."/>
        </authorList>
    </citation>
    <scope>NUCLEOTIDE SEQUENCE [LARGE SCALE GENOMIC DNA]</scope>
    <source>
        <strain evidence="7">ATCC 58785 / CBS 6054 / NBRC 10063 / NRRL Y-11545</strain>
    </source>
</reference>
<feature type="region of interest" description="Disordered" evidence="4">
    <location>
        <begin position="1"/>
        <end position="51"/>
    </location>
</feature>
<gene>
    <name evidence="6" type="primary">HAL5</name>
    <name evidence="6" type="ORF">PICST_29983</name>
</gene>
<keyword evidence="1 3" id="KW-0547">Nucleotide-binding</keyword>
<dbReference type="SUPFAM" id="SSF56112">
    <property type="entry name" value="Protein kinase-like (PK-like)"/>
    <property type="match status" value="1"/>
</dbReference>
<dbReference type="PANTHER" id="PTHR44167">
    <property type="entry name" value="OVARIAN-SPECIFIC SERINE/THREONINE-PROTEIN KINASE LOK-RELATED"/>
    <property type="match status" value="1"/>
</dbReference>
<keyword evidence="2 3" id="KW-0067">ATP-binding</keyword>
<evidence type="ECO:0000256" key="2">
    <source>
        <dbReference type="ARBA" id="ARBA00022840"/>
    </source>
</evidence>
<dbReference type="PANTHER" id="PTHR44167:SF24">
    <property type="entry name" value="SERINE_THREONINE-PROTEIN KINASE CHK2"/>
    <property type="match status" value="1"/>
</dbReference>
<sequence length="673" mass="76444">MPLFRSKKKDDGGGTASSRASRSNSLRSVSSHTSTTSQSSAATSSSTLKGLFRSDSSKKVDALVNSIDTQLETKLKIDPEQRSTTESKSSAYSLPRLKKKVSTIAEVDGDDYNTLLNEEESDYDTDSNDSANSDSFDESTADSTNEEEEIDSDEEEEEHLHSLKAKGKMNQKQLAIHLSTIMGYCGMELSHGDKLTDIANEESARTYSLLEQNFKIHRLPPGFGNETSVIGKNQIELINHLKEKMKKISKSKSNVQLQYQCLSSGKTLYERYGVVKDVIGKGAYGFVKIIDPNPEKAKVFLDSTHVLYAVKELQKKKTKESDEKFADRVISEFVISSTLNCKHVVKTVDLMVTLPPLNSTAESTWKFSQVMECTPGGDLFTYLTTTVDRKNKPVNFMSLDEIDCFIKQIARGLKYLHLHGVAHCDLKLENVLIAYKSSPSSEMDSRGRMLLKLSDFGKSSVFKTEWDQCEQLVKNQGPTGSMPYIAPEEFSCALKNQYSLSKKDCWALGIIISVLFNIRWHYYTGKKTDMLFNCEDTDESTNTYSCGYFWETTELKSHHFTSKDQKYKDKVFEEYTKTRMVADYDNKTKEWLVTKVGTFPPFDRIFKTRSFHDSDDENSDDELNDDNENEDEDDLCELRRILMYKLLDVDFKTRITVDHFLKSDWMTAVECCV</sequence>
<evidence type="ECO:0000313" key="6">
    <source>
        <dbReference type="EMBL" id="ABN65059.2"/>
    </source>
</evidence>
<dbReference type="Gene3D" id="3.30.200.20">
    <property type="entry name" value="Phosphorylase Kinase, domain 1"/>
    <property type="match status" value="1"/>
</dbReference>
<organism evidence="6 7">
    <name type="scientific">Scheffersomyces stipitis (strain ATCC 58785 / CBS 6054 / NBRC 10063 / NRRL Y-11545)</name>
    <name type="common">Yeast</name>
    <name type="synonym">Pichia stipitis</name>
    <dbReference type="NCBI Taxonomy" id="322104"/>
    <lineage>
        <taxon>Eukaryota</taxon>
        <taxon>Fungi</taxon>
        <taxon>Dikarya</taxon>
        <taxon>Ascomycota</taxon>
        <taxon>Saccharomycotina</taxon>
        <taxon>Pichiomycetes</taxon>
        <taxon>Debaryomycetaceae</taxon>
        <taxon>Scheffersomyces</taxon>
    </lineage>
</organism>
<proteinExistence type="predicted"/>
<dbReference type="HOGENOM" id="CLU_408317_0_0_1"/>
<dbReference type="GO" id="GO:0004674">
    <property type="term" value="F:protein serine/threonine kinase activity"/>
    <property type="evidence" value="ECO:0007669"/>
    <property type="project" value="TreeGrafter"/>
</dbReference>
<dbReference type="OrthoDB" id="6513151at2759"/>
<evidence type="ECO:0000259" key="5">
    <source>
        <dbReference type="PROSITE" id="PS50011"/>
    </source>
</evidence>
<dbReference type="OMA" id="FLKSDWM"/>
<feature type="binding site" evidence="3">
    <location>
        <position position="311"/>
    </location>
    <ligand>
        <name>ATP</name>
        <dbReference type="ChEBI" id="CHEBI:30616"/>
    </ligand>
</feature>
<feature type="region of interest" description="Disordered" evidence="4">
    <location>
        <begin position="120"/>
        <end position="167"/>
    </location>
</feature>
<dbReference type="Proteomes" id="UP000002258">
    <property type="component" value="Chromosome 2"/>
</dbReference>
<name>A3LPL0_PICST</name>
<dbReference type="GO" id="GO:0005524">
    <property type="term" value="F:ATP binding"/>
    <property type="evidence" value="ECO:0007669"/>
    <property type="project" value="UniProtKB-UniRule"/>
</dbReference>
<dbReference type="InterPro" id="IPR017441">
    <property type="entry name" value="Protein_kinase_ATP_BS"/>
</dbReference>
<dbReference type="STRING" id="322104.A3LPL0"/>
<dbReference type="PROSITE" id="PS50011">
    <property type="entry name" value="PROTEIN_KINASE_DOM"/>
    <property type="match status" value="1"/>
</dbReference>
<dbReference type="InterPro" id="IPR011009">
    <property type="entry name" value="Kinase-like_dom_sf"/>
</dbReference>
<dbReference type="GeneID" id="4836806"/>
<dbReference type="eggNOG" id="KOG0590">
    <property type="taxonomic scope" value="Eukaryota"/>
</dbReference>
<dbReference type="GO" id="GO:0044773">
    <property type="term" value="P:mitotic DNA damage checkpoint signaling"/>
    <property type="evidence" value="ECO:0007669"/>
    <property type="project" value="TreeGrafter"/>
</dbReference>